<keyword evidence="7" id="KW-0521">NADP</keyword>
<dbReference type="GO" id="GO:0008610">
    <property type="term" value="P:lipid biosynthetic process"/>
    <property type="evidence" value="ECO:0007669"/>
    <property type="project" value="InterPro"/>
</dbReference>
<dbReference type="EC" id="4.1.99.5" evidence="4"/>
<comment type="subunit">
    <text evidence="3">Homodimer.</text>
</comment>
<feature type="transmembrane region" description="Helical" evidence="12">
    <location>
        <begin position="116"/>
        <end position="138"/>
    </location>
</feature>
<keyword evidence="5 12" id="KW-0812">Transmembrane</keyword>
<comment type="subcellular location">
    <subcellularLocation>
        <location evidence="1">Endoplasmic reticulum membrane</location>
        <topology evidence="1">Multi-pass membrane protein</topology>
    </subcellularLocation>
</comment>
<evidence type="ECO:0000313" key="14">
    <source>
        <dbReference type="EnsemblPlants" id="TraesCS6A02G095000.1.cds1"/>
    </source>
</evidence>
<evidence type="ECO:0000256" key="3">
    <source>
        <dbReference type="ARBA" id="ARBA00011738"/>
    </source>
</evidence>
<dbReference type="AlphaFoldDB" id="A0A3B6NL72"/>
<keyword evidence="8 12" id="KW-1133">Transmembrane helix</keyword>
<sequence length="289" mass="31788">MALPSEEVVAILAPIIVYWVAAGVYTVLGRVLADHRLHSREEEEVRNLVPKRVVVRTVLLQHVLQAAIAFAVFNVSAGVPHSSMLATQVAVQLNSSYYWTQVKREDRRAADAGTGAATPAVAVVCCQFMVAMVVLDAWQYGWHRLMHSSGLLYRHVHSWHHRLVAPYAYGAQYNHPLEGLILDTAGGALALAVTGMAPLTAAAFFSFATLKAVDDHSGVLVPGNPLHLLFRNNTAYHDVHHQVRGGRCNYAQLFFVAWDKLMGTYVPYEVVRAPHGGLEAVPLKKKLKT</sequence>
<dbReference type="OrthoDB" id="408954at2759"/>
<dbReference type="GO" id="GO:0016491">
    <property type="term" value="F:oxidoreductase activity"/>
    <property type="evidence" value="ECO:0000318"/>
    <property type="project" value="GO_Central"/>
</dbReference>
<protein>
    <recommendedName>
        <fullName evidence="4">aldehyde oxygenase (deformylating)</fullName>
        <ecNumber evidence="4">4.1.99.5</ecNumber>
    </recommendedName>
</protein>
<keyword evidence="9 12" id="KW-0472">Membrane</keyword>
<evidence type="ECO:0000256" key="8">
    <source>
        <dbReference type="ARBA" id="ARBA00022989"/>
    </source>
</evidence>
<keyword evidence="10" id="KW-0456">Lyase</keyword>
<dbReference type="InterPro" id="IPR050307">
    <property type="entry name" value="Sterol_Desaturase_Related"/>
</dbReference>
<reference evidence="14" key="2">
    <citation type="submission" date="2018-10" db="UniProtKB">
        <authorList>
            <consortium name="EnsemblPlants"/>
        </authorList>
    </citation>
    <scope>IDENTIFICATION</scope>
</reference>
<reference evidence="14" key="1">
    <citation type="submission" date="2018-08" db="EMBL/GenBank/DDBJ databases">
        <authorList>
            <person name="Rossello M."/>
        </authorList>
    </citation>
    <scope>NUCLEOTIDE SEQUENCE [LARGE SCALE GENOMIC DNA]</scope>
    <source>
        <strain evidence="14">cv. Chinese Spring</strain>
    </source>
</reference>
<dbReference type="Gramene" id="TraesLAC6A03G03220500.1">
    <property type="protein sequence ID" value="TraesLAC6A03G03220500.1.CDS1"/>
    <property type="gene ID" value="TraesLAC6A03G03220500"/>
</dbReference>
<comment type="catalytic activity">
    <reaction evidence="11">
        <text>a long-chain fatty aldehyde + 2 NADPH + O2 + H(+) = a long-chain alkane + formate + 2 NADP(+) + H2O</text>
        <dbReference type="Rhea" id="RHEA:21440"/>
        <dbReference type="ChEBI" id="CHEBI:15377"/>
        <dbReference type="ChEBI" id="CHEBI:15378"/>
        <dbReference type="ChEBI" id="CHEBI:15379"/>
        <dbReference type="ChEBI" id="CHEBI:15740"/>
        <dbReference type="ChEBI" id="CHEBI:17176"/>
        <dbReference type="ChEBI" id="CHEBI:57783"/>
        <dbReference type="ChEBI" id="CHEBI:58349"/>
        <dbReference type="ChEBI" id="CHEBI:83563"/>
        <dbReference type="EC" id="4.1.99.5"/>
    </reaction>
</comment>
<dbReference type="Gramene" id="TraesCS6A02G095000.1">
    <property type="protein sequence ID" value="TraesCS6A02G095000.1.cds1"/>
    <property type="gene ID" value="TraesCS6A02G095000"/>
</dbReference>
<feature type="transmembrane region" description="Helical" evidence="12">
    <location>
        <begin position="12"/>
        <end position="33"/>
    </location>
</feature>
<dbReference type="EnsemblPlants" id="TraesCS6A02G095000.1">
    <property type="protein sequence ID" value="TraesCS6A02G095000.1.cds1"/>
    <property type="gene ID" value="TraesCS6A02G095000"/>
</dbReference>
<evidence type="ECO:0000256" key="9">
    <source>
        <dbReference type="ARBA" id="ARBA00023136"/>
    </source>
</evidence>
<dbReference type="STRING" id="4565.A0A3B6NL72"/>
<dbReference type="GO" id="GO:0005506">
    <property type="term" value="F:iron ion binding"/>
    <property type="evidence" value="ECO:0007669"/>
    <property type="project" value="InterPro"/>
</dbReference>
<dbReference type="Gramene" id="TraesCS6A03G0218000.1">
    <property type="protein sequence ID" value="TraesCS6A03G0218000.1.CDS1"/>
    <property type="gene ID" value="TraesCS6A03G0218000"/>
</dbReference>
<feature type="domain" description="Fatty acid hydroxylase" evidence="13">
    <location>
        <begin position="128"/>
        <end position="264"/>
    </location>
</feature>
<accession>A0A3B6NL72</accession>
<dbReference type="OMA" id="NSSYYWT"/>
<keyword evidence="6" id="KW-0256">Endoplasmic reticulum</keyword>
<dbReference type="Gramene" id="TraesCAD_scaffold_025254_01G000200.1">
    <property type="protein sequence ID" value="TraesCAD_scaffold_025254_01G000200.1"/>
    <property type="gene ID" value="TraesCAD_scaffold_025254_01G000200"/>
</dbReference>
<dbReference type="Proteomes" id="UP000019116">
    <property type="component" value="Chromosome 6A"/>
</dbReference>
<evidence type="ECO:0000256" key="6">
    <source>
        <dbReference type="ARBA" id="ARBA00022824"/>
    </source>
</evidence>
<evidence type="ECO:0000256" key="1">
    <source>
        <dbReference type="ARBA" id="ARBA00004477"/>
    </source>
</evidence>
<evidence type="ECO:0000256" key="2">
    <source>
        <dbReference type="ARBA" id="ARBA00009324"/>
    </source>
</evidence>
<dbReference type="Gramene" id="TraesPARA_EIv1.0_1909780.1">
    <property type="protein sequence ID" value="TraesPARA_EIv1.0_1909780.1.CDS1"/>
    <property type="gene ID" value="TraesPARA_EIv1.0_1909780"/>
</dbReference>
<proteinExistence type="inferred from homology"/>
<evidence type="ECO:0000256" key="7">
    <source>
        <dbReference type="ARBA" id="ARBA00022857"/>
    </source>
</evidence>
<evidence type="ECO:0000256" key="10">
    <source>
        <dbReference type="ARBA" id="ARBA00023239"/>
    </source>
</evidence>
<dbReference type="PANTHER" id="PTHR11863">
    <property type="entry name" value="STEROL DESATURASE"/>
    <property type="match status" value="1"/>
</dbReference>
<evidence type="ECO:0000256" key="11">
    <source>
        <dbReference type="ARBA" id="ARBA00047909"/>
    </source>
</evidence>
<evidence type="ECO:0000313" key="15">
    <source>
        <dbReference type="Proteomes" id="UP000019116"/>
    </source>
</evidence>
<evidence type="ECO:0000256" key="4">
    <source>
        <dbReference type="ARBA" id="ARBA00013146"/>
    </source>
</evidence>
<organism evidence="14">
    <name type="scientific">Triticum aestivum</name>
    <name type="common">Wheat</name>
    <dbReference type="NCBI Taxonomy" id="4565"/>
    <lineage>
        <taxon>Eukaryota</taxon>
        <taxon>Viridiplantae</taxon>
        <taxon>Streptophyta</taxon>
        <taxon>Embryophyta</taxon>
        <taxon>Tracheophyta</taxon>
        <taxon>Spermatophyta</taxon>
        <taxon>Magnoliopsida</taxon>
        <taxon>Liliopsida</taxon>
        <taxon>Poales</taxon>
        <taxon>Poaceae</taxon>
        <taxon>BOP clade</taxon>
        <taxon>Pooideae</taxon>
        <taxon>Triticodae</taxon>
        <taxon>Triticeae</taxon>
        <taxon>Triticinae</taxon>
        <taxon>Triticum</taxon>
    </lineage>
</organism>
<comment type="similarity">
    <text evidence="2">Belongs to the sterol desaturase family.</text>
</comment>
<dbReference type="GO" id="GO:0005789">
    <property type="term" value="C:endoplasmic reticulum membrane"/>
    <property type="evidence" value="ECO:0000318"/>
    <property type="project" value="GO_Central"/>
</dbReference>
<dbReference type="Gramene" id="TraesWEE_scaffold_022710_01G000200.1">
    <property type="protein sequence ID" value="TraesWEE_scaffold_022710_01G000200.1"/>
    <property type="gene ID" value="TraesWEE_scaffold_022710_01G000200"/>
</dbReference>
<dbReference type="GO" id="GO:0071771">
    <property type="term" value="F:aldehyde oxygenase (deformylating) activity"/>
    <property type="evidence" value="ECO:0007669"/>
    <property type="project" value="UniProtKB-EC"/>
</dbReference>
<dbReference type="InterPro" id="IPR006694">
    <property type="entry name" value="Fatty_acid_hydroxylase"/>
</dbReference>
<dbReference type="Pfam" id="PF04116">
    <property type="entry name" value="FA_hydroxylase"/>
    <property type="match status" value="1"/>
</dbReference>
<evidence type="ECO:0000256" key="5">
    <source>
        <dbReference type="ARBA" id="ARBA00022692"/>
    </source>
</evidence>
<dbReference type="Gramene" id="TraesCLE_scaffold_020697_01G000200.1">
    <property type="protein sequence ID" value="TraesCLE_scaffold_020697_01G000200.1"/>
    <property type="gene ID" value="TraesCLE_scaffold_020697_01G000200"/>
</dbReference>
<keyword evidence="15" id="KW-1185">Reference proteome</keyword>
<evidence type="ECO:0000259" key="13">
    <source>
        <dbReference type="Pfam" id="PF04116"/>
    </source>
</evidence>
<dbReference type="PaxDb" id="4565-Traes_6AS_E20E96E31.1"/>
<evidence type="ECO:0000256" key="12">
    <source>
        <dbReference type="SAM" id="Phobius"/>
    </source>
</evidence>
<name>A0A3B6NL72_WHEAT</name>